<proteinExistence type="predicted"/>
<dbReference type="EMBL" id="MU004183">
    <property type="protein sequence ID" value="KAF2500444.1"/>
    <property type="molecule type" value="Genomic_DNA"/>
</dbReference>
<feature type="compositionally biased region" description="Basic and acidic residues" evidence="1">
    <location>
        <begin position="16"/>
        <end position="37"/>
    </location>
</feature>
<keyword evidence="3" id="KW-1185">Reference proteome</keyword>
<dbReference type="OrthoDB" id="3688754at2759"/>
<reference evidence="2" key="1">
    <citation type="journal article" date="2020" name="Stud. Mycol.">
        <title>101 Dothideomycetes genomes: a test case for predicting lifestyles and emergence of pathogens.</title>
        <authorList>
            <person name="Haridas S."/>
            <person name="Albert R."/>
            <person name="Binder M."/>
            <person name="Bloem J."/>
            <person name="Labutti K."/>
            <person name="Salamov A."/>
            <person name="Andreopoulos B."/>
            <person name="Baker S."/>
            <person name="Barry K."/>
            <person name="Bills G."/>
            <person name="Bluhm B."/>
            <person name="Cannon C."/>
            <person name="Castanera R."/>
            <person name="Culley D."/>
            <person name="Daum C."/>
            <person name="Ezra D."/>
            <person name="Gonzalez J."/>
            <person name="Henrissat B."/>
            <person name="Kuo A."/>
            <person name="Liang C."/>
            <person name="Lipzen A."/>
            <person name="Lutzoni F."/>
            <person name="Magnuson J."/>
            <person name="Mondo S."/>
            <person name="Nolan M."/>
            <person name="Ohm R."/>
            <person name="Pangilinan J."/>
            <person name="Park H.-J."/>
            <person name="Ramirez L."/>
            <person name="Alfaro M."/>
            <person name="Sun H."/>
            <person name="Tritt A."/>
            <person name="Yoshinaga Y."/>
            <person name="Zwiers L.-H."/>
            <person name="Turgeon B."/>
            <person name="Goodwin S."/>
            <person name="Spatafora J."/>
            <person name="Crous P."/>
            <person name="Grigoriev I."/>
        </authorList>
    </citation>
    <scope>NUCLEOTIDE SEQUENCE</scope>
    <source>
        <strain evidence="2">CBS 269.34</strain>
    </source>
</reference>
<feature type="region of interest" description="Disordered" evidence="1">
    <location>
        <begin position="9"/>
        <end position="38"/>
    </location>
</feature>
<name>A0A6A6R7T5_9PEZI</name>
<sequence>MGVRNLVARTLRVARQPKETLHPQHDRDRPRHDREPEQDVCVGKINPVKLVEKLQSAFGPGSFEVHMMHNVYCIRAPRDLLPDELSECQ</sequence>
<organism evidence="2 3">
    <name type="scientific">Lophium mytilinum</name>
    <dbReference type="NCBI Taxonomy" id="390894"/>
    <lineage>
        <taxon>Eukaryota</taxon>
        <taxon>Fungi</taxon>
        <taxon>Dikarya</taxon>
        <taxon>Ascomycota</taxon>
        <taxon>Pezizomycotina</taxon>
        <taxon>Dothideomycetes</taxon>
        <taxon>Pleosporomycetidae</taxon>
        <taxon>Mytilinidiales</taxon>
        <taxon>Mytilinidiaceae</taxon>
        <taxon>Lophium</taxon>
    </lineage>
</organism>
<accession>A0A6A6R7T5</accession>
<dbReference type="AlphaFoldDB" id="A0A6A6R7T5"/>
<evidence type="ECO:0000313" key="2">
    <source>
        <dbReference type="EMBL" id="KAF2500444.1"/>
    </source>
</evidence>
<protein>
    <submittedName>
        <fullName evidence="2">Uncharacterized protein</fullName>
    </submittedName>
</protein>
<dbReference type="Proteomes" id="UP000799750">
    <property type="component" value="Unassembled WGS sequence"/>
</dbReference>
<evidence type="ECO:0000313" key="3">
    <source>
        <dbReference type="Proteomes" id="UP000799750"/>
    </source>
</evidence>
<evidence type="ECO:0000256" key="1">
    <source>
        <dbReference type="SAM" id="MobiDB-lite"/>
    </source>
</evidence>
<gene>
    <name evidence="2" type="ORF">BU16DRAFT_556912</name>
</gene>